<sequence>MSKSKLDHAEPGAEESRVREFTRIERENAPDTSDPKIMAMTKAKKAMPMDFSEAKTARDTE</sequence>
<name>A0ABQ6LRD6_9RHOB</name>
<evidence type="ECO:0000313" key="3">
    <source>
        <dbReference type="Proteomes" id="UP001239909"/>
    </source>
</evidence>
<gene>
    <name evidence="2" type="ORF">LNKW23_28180</name>
</gene>
<protein>
    <submittedName>
        <fullName evidence="2">Uncharacterized protein</fullName>
    </submittedName>
</protein>
<evidence type="ECO:0000313" key="2">
    <source>
        <dbReference type="EMBL" id="GMG83605.1"/>
    </source>
</evidence>
<feature type="region of interest" description="Disordered" evidence="1">
    <location>
        <begin position="1"/>
        <end position="38"/>
    </location>
</feature>
<organism evidence="2 3">
    <name type="scientific">Paralimibaculum aggregatum</name>
    <dbReference type="NCBI Taxonomy" id="3036245"/>
    <lineage>
        <taxon>Bacteria</taxon>
        <taxon>Pseudomonadati</taxon>
        <taxon>Pseudomonadota</taxon>
        <taxon>Alphaproteobacteria</taxon>
        <taxon>Rhodobacterales</taxon>
        <taxon>Paracoccaceae</taxon>
        <taxon>Paralimibaculum</taxon>
    </lineage>
</organism>
<accession>A0ABQ6LRD6</accession>
<dbReference type="Proteomes" id="UP001239909">
    <property type="component" value="Unassembled WGS sequence"/>
</dbReference>
<proteinExistence type="predicted"/>
<dbReference type="EMBL" id="BSYI01000021">
    <property type="protein sequence ID" value="GMG83605.1"/>
    <property type="molecule type" value="Genomic_DNA"/>
</dbReference>
<keyword evidence="3" id="KW-1185">Reference proteome</keyword>
<evidence type="ECO:0000256" key="1">
    <source>
        <dbReference type="SAM" id="MobiDB-lite"/>
    </source>
</evidence>
<feature type="compositionally biased region" description="Basic and acidic residues" evidence="1">
    <location>
        <begin position="1"/>
        <end position="29"/>
    </location>
</feature>
<dbReference type="RefSeq" id="WP_285672396.1">
    <property type="nucleotide sequence ID" value="NZ_BSYI01000021.1"/>
</dbReference>
<reference evidence="2 3" key="1">
    <citation type="submission" date="2023-04" db="EMBL/GenBank/DDBJ databases">
        <title>Marinoamorphus aggregata gen. nov., sp. Nov., isolate from tissue of brittle star Ophioplocus japonicus.</title>
        <authorList>
            <person name="Kawano K."/>
            <person name="Sawayama S."/>
            <person name="Nakagawa S."/>
        </authorList>
    </citation>
    <scope>NUCLEOTIDE SEQUENCE [LARGE SCALE GENOMIC DNA]</scope>
    <source>
        <strain evidence="2 3">NKW23</strain>
    </source>
</reference>
<comment type="caution">
    <text evidence="2">The sequence shown here is derived from an EMBL/GenBank/DDBJ whole genome shotgun (WGS) entry which is preliminary data.</text>
</comment>